<feature type="transmembrane region" description="Helical" evidence="8">
    <location>
        <begin position="245"/>
        <end position="265"/>
    </location>
</feature>
<evidence type="ECO:0000256" key="7">
    <source>
        <dbReference type="SAM" id="MobiDB-lite"/>
    </source>
</evidence>
<feature type="transmembrane region" description="Helical" evidence="8">
    <location>
        <begin position="286"/>
        <end position="312"/>
    </location>
</feature>
<evidence type="ECO:0000256" key="5">
    <source>
        <dbReference type="ARBA" id="ARBA00023065"/>
    </source>
</evidence>
<dbReference type="Gene3D" id="1.20.1530.20">
    <property type="match status" value="1"/>
</dbReference>
<dbReference type="GO" id="GO:0015297">
    <property type="term" value="F:antiporter activity"/>
    <property type="evidence" value="ECO:0007669"/>
    <property type="project" value="InterPro"/>
</dbReference>
<dbReference type="Pfam" id="PF00999">
    <property type="entry name" value="Na_H_Exchanger"/>
    <property type="match status" value="1"/>
</dbReference>
<dbReference type="RefSeq" id="WP_111863493.1">
    <property type="nucleotide sequence ID" value="NZ_QLYX01000002.1"/>
</dbReference>
<dbReference type="EMBL" id="QLYX01000002">
    <property type="protein sequence ID" value="RAY16153.1"/>
    <property type="molecule type" value="Genomic_DNA"/>
</dbReference>
<reference evidence="10 11" key="1">
    <citation type="submission" date="2018-06" db="EMBL/GenBank/DDBJ databases">
        <title>Actinomadura craniellae sp. nov. isolated from marine sponge Craniella sp.</title>
        <authorList>
            <person name="Li L."/>
            <person name="Xu Q.H."/>
            <person name="Lin H.W."/>
            <person name="Lu Y.H."/>
        </authorList>
    </citation>
    <scope>NUCLEOTIDE SEQUENCE [LARGE SCALE GENOMIC DNA]</scope>
    <source>
        <strain evidence="10 11">LHW63021</strain>
    </source>
</reference>
<evidence type="ECO:0000256" key="4">
    <source>
        <dbReference type="ARBA" id="ARBA00022989"/>
    </source>
</evidence>
<dbReference type="GO" id="GO:1902600">
    <property type="term" value="P:proton transmembrane transport"/>
    <property type="evidence" value="ECO:0007669"/>
    <property type="project" value="InterPro"/>
</dbReference>
<feature type="transmembrane region" description="Helical" evidence="8">
    <location>
        <begin position="355"/>
        <end position="379"/>
    </location>
</feature>
<evidence type="ECO:0000256" key="2">
    <source>
        <dbReference type="ARBA" id="ARBA00022448"/>
    </source>
</evidence>
<proteinExistence type="predicted"/>
<name>A0A365HD14_9ACTN</name>
<feature type="transmembrane region" description="Helical" evidence="8">
    <location>
        <begin position="12"/>
        <end position="31"/>
    </location>
</feature>
<feature type="transmembrane region" description="Helical" evidence="8">
    <location>
        <begin position="216"/>
        <end position="239"/>
    </location>
</feature>
<keyword evidence="11" id="KW-1185">Reference proteome</keyword>
<comment type="subcellular location">
    <subcellularLocation>
        <location evidence="1">Membrane</location>
        <topology evidence="1">Multi-pass membrane protein</topology>
    </subcellularLocation>
</comment>
<evidence type="ECO:0000256" key="3">
    <source>
        <dbReference type="ARBA" id="ARBA00022692"/>
    </source>
</evidence>
<dbReference type="PANTHER" id="PTHR32468:SF0">
    <property type="entry name" value="K(+)_H(+) ANTIPORTER 1"/>
    <property type="match status" value="1"/>
</dbReference>
<feature type="transmembrane region" description="Helical" evidence="8">
    <location>
        <begin position="51"/>
        <end position="69"/>
    </location>
</feature>
<dbReference type="GO" id="GO:0016020">
    <property type="term" value="C:membrane"/>
    <property type="evidence" value="ECO:0007669"/>
    <property type="project" value="UniProtKB-SubCell"/>
</dbReference>
<evidence type="ECO:0000256" key="1">
    <source>
        <dbReference type="ARBA" id="ARBA00004141"/>
    </source>
</evidence>
<dbReference type="AlphaFoldDB" id="A0A365HD14"/>
<feature type="transmembrane region" description="Helical" evidence="8">
    <location>
        <begin position="145"/>
        <end position="169"/>
    </location>
</feature>
<gene>
    <name evidence="10" type="ORF">DPM19_04310</name>
</gene>
<organism evidence="10 11">
    <name type="scientific">Actinomadura craniellae</name>
    <dbReference type="NCBI Taxonomy" id="2231787"/>
    <lineage>
        <taxon>Bacteria</taxon>
        <taxon>Bacillati</taxon>
        <taxon>Actinomycetota</taxon>
        <taxon>Actinomycetes</taxon>
        <taxon>Streptosporangiales</taxon>
        <taxon>Thermomonosporaceae</taxon>
        <taxon>Actinomadura</taxon>
    </lineage>
</organism>
<dbReference type="OrthoDB" id="9793589at2"/>
<feature type="transmembrane region" description="Helical" evidence="8">
    <location>
        <begin position="420"/>
        <end position="439"/>
    </location>
</feature>
<feature type="transmembrane region" description="Helical" evidence="8">
    <location>
        <begin position="81"/>
        <end position="100"/>
    </location>
</feature>
<protein>
    <submittedName>
        <fullName evidence="10">Cation/H(+) antiporter</fullName>
    </submittedName>
</protein>
<evidence type="ECO:0000313" key="10">
    <source>
        <dbReference type="EMBL" id="RAY16153.1"/>
    </source>
</evidence>
<keyword evidence="4 8" id="KW-1133">Transmembrane helix</keyword>
<evidence type="ECO:0000313" key="11">
    <source>
        <dbReference type="Proteomes" id="UP000251891"/>
    </source>
</evidence>
<dbReference type="InterPro" id="IPR006153">
    <property type="entry name" value="Cation/H_exchanger_TM"/>
</dbReference>
<keyword evidence="6 8" id="KW-0472">Membrane</keyword>
<accession>A0A365HD14</accession>
<evidence type="ECO:0000256" key="8">
    <source>
        <dbReference type="SAM" id="Phobius"/>
    </source>
</evidence>
<comment type="caution">
    <text evidence="10">The sequence shown here is derived from an EMBL/GenBank/DDBJ whole genome shotgun (WGS) entry which is preliminary data.</text>
</comment>
<dbReference type="InterPro" id="IPR038770">
    <property type="entry name" value="Na+/solute_symporter_sf"/>
</dbReference>
<keyword evidence="3 8" id="KW-0812">Transmembrane</keyword>
<feature type="region of interest" description="Disordered" evidence="7">
    <location>
        <begin position="445"/>
        <end position="471"/>
    </location>
</feature>
<dbReference type="Proteomes" id="UP000251891">
    <property type="component" value="Unassembled WGS sequence"/>
</dbReference>
<feature type="compositionally biased region" description="Pro residues" evidence="7">
    <location>
        <begin position="452"/>
        <end position="462"/>
    </location>
</feature>
<feature type="transmembrane region" description="Helical" evidence="8">
    <location>
        <begin position="324"/>
        <end position="343"/>
    </location>
</feature>
<dbReference type="PANTHER" id="PTHR32468">
    <property type="entry name" value="CATION/H + ANTIPORTER"/>
    <property type="match status" value="1"/>
</dbReference>
<evidence type="ECO:0000256" key="6">
    <source>
        <dbReference type="ARBA" id="ARBA00023136"/>
    </source>
</evidence>
<evidence type="ECO:0000259" key="9">
    <source>
        <dbReference type="Pfam" id="PF00999"/>
    </source>
</evidence>
<feature type="transmembrane region" description="Helical" evidence="8">
    <location>
        <begin position="112"/>
        <end position="133"/>
    </location>
</feature>
<feature type="transmembrane region" description="Helical" evidence="8">
    <location>
        <begin position="181"/>
        <end position="204"/>
    </location>
</feature>
<keyword evidence="2" id="KW-0813">Transport</keyword>
<dbReference type="InterPro" id="IPR050794">
    <property type="entry name" value="CPA2_transporter"/>
</dbReference>
<feature type="domain" description="Cation/H+ exchanger transmembrane" evidence="9">
    <location>
        <begin position="63"/>
        <end position="437"/>
    </location>
</feature>
<keyword evidence="5" id="KW-0406">Ion transport</keyword>
<sequence>MTGPGRERVRTPLVYGGLVVVPLALTTLLLATGTDATAPVTPAGGAGGEHVLVRLLVAAALIVAVCRLAGAVAGALGQPPVLGEIATGILLGPSVLGALWPGGTAWLLPDPVLSHLGVLAQLGVILFVFLAGLEIDLRSLRGRRRLALVVSHVSIAVPLLLGVAVALAVHSRFAPPGVASMPFALFMGVAMSVTALPVMARILMDAGLHRSRLGTLALTCALVDDLTAWCLLAVVIALVAAGGAAGVLTTIALSAGFAAAVLYGVRPLARRFGDAEPAAPVVLGGVLLAAACTDWIGVHAIFGAFLLGLALPADTALARRVRELAGGVTMVLLLPLFFAYSGLRTDLSLLGTDPVLWGWCALILLVAVAGKLGGASVAARGLGVSPRESLRIGALMNCRGLTEIVVLNIGLDLGVIGPELFTILVVMALVSTAMAAPIVRGARGAEERAPDPPDLPPVPPSAPALVSDTHR</sequence>